<dbReference type="SUPFAM" id="SSF52540">
    <property type="entry name" value="P-loop containing nucleoside triphosphate hydrolases"/>
    <property type="match status" value="1"/>
</dbReference>
<dbReference type="Pfam" id="PF00071">
    <property type="entry name" value="Ras"/>
    <property type="match status" value="1"/>
</dbReference>
<dbReference type="EMBL" id="JANTQA010000042">
    <property type="protein sequence ID" value="KAJ3435079.1"/>
    <property type="molecule type" value="Genomic_DNA"/>
</dbReference>
<dbReference type="SMART" id="SM00175">
    <property type="entry name" value="RAB"/>
    <property type="match status" value="1"/>
</dbReference>
<dbReference type="AlphaFoldDB" id="A0AAV7Z263"/>
<dbReference type="PROSITE" id="PS51419">
    <property type="entry name" value="RAB"/>
    <property type="match status" value="1"/>
</dbReference>
<dbReference type="SMART" id="SM00174">
    <property type="entry name" value="RHO"/>
    <property type="match status" value="1"/>
</dbReference>
<dbReference type="InterPro" id="IPR027417">
    <property type="entry name" value="P-loop_NTPase"/>
</dbReference>
<gene>
    <name evidence="3" type="ORF">M0812_02209</name>
    <name evidence="4" type="ORF">M0813_20820</name>
</gene>
<feature type="region of interest" description="Disordered" evidence="2">
    <location>
        <begin position="168"/>
        <end position="224"/>
    </location>
</feature>
<evidence type="ECO:0000313" key="5">
    <source>
        <dbReference type="Proteomes" id="UP001146793"/>
    </source>
</evidence>
<keyword evidence="1" id="KW-0547">Nucleotide-binding</keyword>
<comment type="caution">
    <text evidence="3">The sequence shown here is derived from an EMBL/GenBank/DDBJ whole genome shotgun (WGS) entry which is preliminary data.</text>
</comment>
<reference evidence="3" key="2">
    <citation type="submission" date="2022-08" db="EMBL/GenBank/DDBJ databases">
        <title>Novel sulphate-reducing endosymbionts in the free-living metamonad Anaeramoeba.</title>
        <authorList>
            <person name="Jerlstrom-Hultqvist J."/>
            <person name="Cepicka I."/>
            <person name="Gallot-Lavallee L."/>
            <person name="Salas-Leiva D."/>
            <person name="Curtis B.A."/>
            <person name="Zahonova K."/>
            <person name="Pipaliya S."/>
            <person name="Dacks J."/>
            <person name="Roger A.J."/>
        </authorList>
    </citation>
    <scope>NUCLEOTIDE SEQUENCE</scope>
    <source>
        <strain evidence="3">Busselton2</strain>
    </source>
</reference>
<evidence type="ECO:0000313" key="6">
    <source>
        <dbReference type="Proteomes" id="UP001150062"/>
    </source>
</evidence>
<dbReference type="GO" id="GO:0003924">
    <property type="term" value="F:GTPase activity"/>
    <property type="evidence" value="ECO:0007669"/>
    <property type="project" value="InterPro"/>
</dbReference>
<dbReference type="PANTHER" id="PTHR47978">
    <property type="match status" value="1"/>
</dbReference>
<dbReference type="GO" id="GO:0005525">
    <property type="term" value="F:GTP binding"/>
    <property type="evidence" value="ECO:0007669"/>
    <property type="project" value="InterPro"/>
</dbReference>
<dbReference type="SMART" id="SM00177">
    <property type="entry name" value="ARF"/>
    <property type="match status" value="1"/>
</dbReference>
<feature type="compositionally biased region" description="Basic residues" evidence="2">
    <location>
        <begin position="199"/>
        <end position="217"/>
    </location>
</feature>
<reference evidence="4" key="1">
    <citation type="submission" date="2022-08" db="EMBL/GenBank/DDBJ databases">
        <title>Novel sulfate-reducing endosymbionts in the free-living metamonad Anaeramoeba.</title>
        <authorList>
            <person name="Jerlstrom-Hultqvist J."/>
            <person name="Cepicka I."/>
            <person name="Gallot-Lavallee L."/>
            <person name="Salas-Leiva D."/>
            <person name="Curtis B.A."/>
            <person name="Zahonova K."/>
            <person name="Pipaliya S."/>
            <person name="Dacks J."/>
            <person name="Roger A.J."/>
        </authorList>
    </citation>
    <scope>NUCLEOTIDE SEQUENCE</scope>
    <source>
        <strain evidence="4">Schooner1</strain>
    </source>
</reference>
<dbReference type="Proteomes" id="UP001150062">
    <property type="component" value="Unassembled WGS sequence"/>
</dbReference>
<protein>
    <submittedName>
        <fullName evidence="3">Ras-related protein rab-21</fullName>
    </submittedName>
</protein>
<dbReference type="Proteomes" id="UP001146793">
    <property type="component" value="Unassembled WGS sequence"/>
</dbReference>
<dbReference type="EMBL" id="JAOAOG010000158">
    <property type="protein sequence ID" value="KAJ6244730.1"/>
    <property type="molecule type" value="Genomic_DNA"/>
</dbReference>
<dbReference type="Gene3D" id="3.40.50.300">
    <property type="entry name" value="P-loop containing nucleotide triphosphate hydrolases"/>
    <property type="match status" value="1"/>
</dbReference>
<dbReference type="PROSITE" id="PS51417">
    <property type="entry name" value="ARF"/>
    <property type="match status" value="1"/>
</dbReference>
<dbReference type="InterPro" id="IPR001806">
    <property type="entry name" value="Small_GTPase"/>
</dbReference>
<dbReference type="InterPro" id="IPR005225">
    <property type="entry name" value="Small_GTP-bd"/>
</dbReference>
<organism evidence="3 5">
    <name type="scientific">Anaeramoeba flamelloides</name>
    <dbReference type="NCBI Taxonomy" id="1746091"/>
    <lineage>
        <taxon>Eukaryota</taxon>
        <taxon>Metamonada</taxon>
        <taxon>Anaeramoebidae</taxon>
        <taxon>Anaeramoeba</taxon>
    </lineage>
</organism>
<evidence type="ECO:0000313" key="3">
    <source>
        <dbReference type="EMBL" id="KAJ3435079.1"/>
    </source>
</evidence>
<evidence type="ECO:0000313" key="4">
    <source>
        <dbReference type="EMBL" id="KAJ6244730.1"/>
    </source>
</evidence>
<dbReference type="SMART" id="SM00176">
    <property type="entry name" value="RAN"/>
    <property type="match status" value="1"/>
</dbReference>
<evidence type="ECO:0000256" key="2">
    <source>
        <dbReference type="SAM" id="MobiDB-lite"/>
    </source>
</evidence>
<evidence type="ECO:0000256" key="1">
    <source>
        <dbReference type="ARBA" id="ARBA00022741"/>
    </source>
</evidence>
<dbReference type="PROSITE" id="PS51421">
    <property type="entry name" value="RAS"/>
    <property type="match status" value="1"/>
</dbReference>
<dbReference type="PRINTS" id="PR00449">
    <property type="entry name" value="RASTRNSFRMNG"/>
</dbReference>
<keyword evidence="6" id="KW-1185">Reference proteome</keyword>
<dbReference type="NCBIfam" id="TIGR00231">
    <property type="entry name" value="small_GTP"/>
    <property type="match status" value="1"/>
</dbReference>
<sequence length="224" mass="24825">MSHKFKIVLLGEGRVGKTSIVKRFVENTFDSGQISTIQASFLKKTLTVQKKSCTLAVWDTAGQEKFRALGPIYYRGAQGAVLVYDTTDIQTLDRVRDWIEELRKVLGRSVSLVIAGNKFDRLKKKQEVENEALELAKSVGAVHFFTSAKTGQGIEEMMKNLTERMVETVSGGKSNKGGKRTNFLIVSDSESDEEINNNGKKKKASGKNNGKKPKKKQNNSEGCC</sequence>
<proteinExistence type="predicted"/>
<dbReference type="FunFam" id="3.40.50.300:FF:000808">
    <property type="entry name" value="Small GTP-binding protein, putative"/>
    <property type="match status" value="1"/>
</dbReference>
<dbReference type="SMART" id="SM00173">
    <property type="entry name" value="RAS"/>
    <property type="match status" value="1"/>
</dbReference>
<accession>A0AAV7Z263</accession>
<name>A0AAV7Z263_9EUKA</name>